<keyword evidence="3" id="KW-1185">Reference proteome</keyword>
<evidence type="ECO:0000256" key="1">
    <source>
        <dbReference type="SAM" id="MobiDB-lite"/>
    </source>
</evidence>
<dbReference type="AlphaFoldDB" id="X6L795"/>
<proteinExistence type="predicted"/>
<dbReference type="Proteomes" id="UP000023152">
    <property type="component" value="Unassembled WGS sequence"/>
</dbReference>
<feature type="compositionally biased region" description="Acidic residues" evidence="1">
    <location>
        <begin position="149"/>
        <end position="161"/>
    </location>
</feature>
<feature type="non-terminal residue" evidence="2">
    <location>
        <position position="292"/>
    </location>
</feature>
<reference evidence="2 3" key="1">
    <citation type="journal article" date="2013" name="Curr. Biol.">
        <title>The Genome of the Foraminiferan Reticulomyxa filosa.</title>
        <authorList>
            <person name="Glockner G."/>
            <person name="Hulsmann N."/>
            <person name="Schleicher M."/>
            <person name="Noegel A.A."/>
            <person name="Eichinger L."/>
            <person name="Gallinger C."/>
            <person name="Pawlowski J."/>
            <person name="Sierra R."/>
            <person name="Euteneuer U."/>
            <person name="Pillet L."/>
            <person name="Moustafa A."/>
            <person name="Platzer M."/>
            <person name="Groth M."/>
            <person name="Szafranski K."/>
            <person name="Schliwa M."/>
        </authorList>
    </citation>
    <scope>NUCLEOTIDE SEQUENCE [LARGE SCALE GENOMIC DNA]</scope>
</reference>
<organism evidence="2 3">
    <name type="scientific">Reticulomyxa filosa</name>
    <dbReference type="NCBI Taxonomy" id="46433"/>
    <lineage>
        <taxon>Eukaryota</taxon>
        <taxon>Sar</taxon>
        <taxon>Rhizaria</taxon>
        <taxon>Retaria</taxon>
        <taxon>Foraminifera</taxon>
        <taxon>Monothalamids</taxon>
        <taxon>Reticulomyxidae</taxon>
        <taxon>Reticulomyxa</taxon>
    </lineage>
</organism>
<gene>
    <name evidence="2" type="ORF">RFI_39917</name>
</gene>
<evidence type="ECO:0000313" key="2">
    <source>
        <dbReference type="EMBL" id="ETN97612.1"/>
    </source>
</evidence>
<sequence>PNGNQFPFSNRIHSLFSSIRSYSFNVFERTKQSSPKSLTFIEFLVTHICNWIQTLSLNWLNDLSEEMKKRLLHDIVHLEGNDIFGLRRFSGDTCMMLIKNVCSFVELAASDAMQQFGRSGTTIQSSTSNSAEKGSSGYVKKASDGNVSQEEENDDNSSDEDIWAQANPQKEMEPSEEDDEIIVFGDDEEAKEEKQEKINPFQVSEIYAVLWSQREVLCDFIDVLSAFQSRSTRELDKISQIWDEKLNVYESVGKILIIVLEYLEKSLETTAADKMKDKLNYLIYISQAFHRL</sequence>
<name>X6L795_RETFI</name>
<feature type="compositionally biased region" description="Polar residues" evidence="1">
    <location>
        <begin position="120"/>
        <end position="133"/>
    </location>
</feature>
<accession>X6L795</accession>
<protein>
    <submittedName>
        <fullName evidence="2">Uncharacterized protein</fullName>
    </submittedName>
</protein>
<dbReference type="EMBL" id="ASPP01049157">
    <property type="protein sequence ID" value="ETN97612.1"/>
    <property type="molecule type" value="Genomic_DNA"/>
</dbReference>
<evidence type="ECO:0000313" key="3">
    <source>
        <dbReference type="Proteomes" id="UP000023152"/>
    </source>
</evidence>
<comment type="caution">
    <text evidence="2">The sequence shown here is derived from an EMBL/GenBank/DDBJ whole genome shotgun (WGS) entry which is preliminary data.</text>
</comment>
<feature type="region of interest" description="Disordered" evidence="1">
    <location>
        <begin position="120"/>
        <end position="161"/>
    </location>
</feature>
<feature type="non-terminal residue" evidence="2">
    <location>
        <position position="1"/>
    </location>
</feature>